<dbReference type="PANTHER" id="PTHR30614:SF10">
    <property type="entry name" value="ARGININE ABC TRANSPORTER PERMEASE PROTEIN ARTM"/>
    <property type="match status" value="1"/>
</dbReference>
<dbReference type="Pfam" id="PF00528">
    <property type="entry name" value="BPD_transp_1"/>
    <property type="match status" value="1"/>
</dbReference>
<evidence type="ECO:0000256" key="3">
    <source>
        <dbReference type="ARBA" id="ARBA00022448"/>
    </source>
</evidence>
<dbReference type="Proteomes" id="UP000192920">
    <property type="component" value="Unassembled WGS sequence"/>
</dbReference>
<evidence type="ECO:0000256" key="5">
    <source>
        <dbReference type="ARBA" id="ARBA00022519"/>
    </source>
</evidence>
<comment type="subcellular location">
    <subcellularLocation>
        <location evidence="1">Cell inner membrane</location>
        <topology evidence="1">Multi-pass membrane protein</topology>
    </subcellularLocation>
    <subcellularLocation>
        <location evidence="9">Cell membrane</location>
        <topology evidence="9">Multi-pass membrane protein</topology>
    </subcellularLocation>
</comment>
<keyword evidence="5" id="KW-0997">Cell inner membrane</keyword>
<dbReference type="InterPro" id="IPR000515">
    <property type="entry name" value="MetI-like"/>
</dbReference>
<feature type="transmembrane region" description="Helical" evidence="9">
    <location>
        <begin position="66"/>
        <end position="89"/>
    </location>
</feature>
<evidence type="ECO:0000256" key="6">
    <source>
        <dbReference type="ARBA" id="ARBA00022692"/>
    </source>
</evidence>
<sequence>MIDANLMIENFPSFLGGGSGQAVLSTSDGLILTLELLFYSLLGGLALSIPLGLMRVSRNRLVSGAVWLYTYVFRGTPMLVQLFIIYYGLSQFEAVRESWAWTYLQEAYFCALLAFTLNTAAYTTEIIAGQIRNTHWGEIEAAKAMGMSKWLMMRRIVIPAALRRALPAYSNEVVMMLQGTSIAGLVTLADVTGVARRIYSDTYMPFEPFLMAGLIYLAFTFLFVWLFKLAEKRWLAYLAPRKH</sequence>
<dbReference type="GO" id="GO:0006865">
    <property type="term" value="P:amino acid transport"/>
    <property type="evidence" value="ECO:0007669"/>
    <property type="project" value="TreeGrafter"/>
</dbReference>
<dbReference type="EMBL" id="FXAG01000023">
    <property type="protein sequence ID" value="SMF46451.1"/>
    <property type="molecule type" value="Genomic_DNA"/>
</dbReference>
<dbReference type="NCBIfam" id="TIGR01726">
    <property type="entry name" value="HEQRo_perm_3TM"/>
    <property type="match status" value="1"/>
</dbReference>
<protein>
    <submittedName>
        <fullName evidence="11">Amino acid ABC transporter membrane protein 2, PAAT family (TC 3.A.1.3.-)</fullName>
    </submittedName>
</protein>
<keyword evidence="7 9" id="KW-1133">Transmembrane helix</keyword>
<gene>
    <name evidence="11" type="ORF">SAMN02745746_03416</name>
</gene>
<keyword evidence="3 9" id="KW-0813">Transport</keyword>
<accession>A0A1Y6C7L1</accession>
<dbReference type="PROSITE" id="PS50928">
    <property type="entry name" value="ABC_TM1"/>
    <property type="match status" value="1"/>
</dbReference>
<dbReference type="CDD" id="cd06261">
    <property type="entry name" value="TM_PBP2"/>
    <property type="match status" value="1"/>
</dbReference>
<feature type="transmembrane region" description="Helical" evidence="9">
    <location>
        <begin position="36"/>
        <end position="54"/>
    </location>
</feature>
<dbReference type="Gene3D" id="1.10.3720.10">
    <property type="entry name" value="MetI-like"/>
    <property type="match status" value="1"/>
</dbReference>
<keyword evidence="8 9" id="KW-0472">Membrane</keyword>
<feature type="domain" description="ABC transmembrane type-1" evidence="10">
    <location>
        <begin position="30"/>
        <end position="227"/>
    </location>
</feature>
<dbReference type="GO" id="GO:0022857">
    <property type="term" value="F:transmembrane transporter activity"/>
    <property type="evidence" value="ECO:0007669"/>
    <property type="project" value="InterPro"/>
</dbReference>
<evidence type="ECO:0000313" key="11">
    <source>
        <dbReference type="EMBL" id="SMF46451.1"/>
    </source>
</evidence>
<evidence type="ECO:0000313" key="12">
    <source>
        <dbReference type="Proteomes" id="UP000192920"/>
    </source>
</evidence>
<evidence type="ECO:0000256" key="4">
    <source>
        <dbReference type="ARBA" id="ARBA00022475"/>
    </source>
</evidence>
<dbReference type="PANTHER" id="PTHR30614">
    <property type="entry name" value="MEMBRANE COMPONENT OF AMINO ACID ABC TRANSPORTER"/>
    <property type="match status" value="1"/>
</dbReference>
<feature type="transmembrane region" description="Helical" evidence="9">
    <location>
        <begin position="101"/>
        <end position="122"/>
    </location>
</feature>
<dbReference type="RefSeq" id="WP_085277506.1">
    <property type="nucleotide sequence ID" value="NZ_FXAG01000023.1"/>
</dbReference>
<comment type="similarity">
    <text evidence="2">Belongs to the binding-protein-dependent transport system permease family. HisMQ subfamily.</text>
</comment>
<dbReference type="STRING" id="1123014.SAMN02745746_03416"/>
<feature type="transmembrane region" description="Helical" evidence="9">
    <location>
        <begin position="209"/>
        <end position="227"/>
    </location>
</feature>
<dbReference type="GO" id="GO:0043190">
    <property type="term" value="C:ATP-binding cassette (ABC) transporter complex"/>
    <property type="evidence" value="ECO:0007669"/>
    <property type="project" value="InterPro"/>
</dbReference>
<evidence type="ECO:0000259" key="10">
    <source>
        <dbReference type="PROSITE" id="PS50928"/>
    </source>
</evidence>
<dbReference type="InterPro" id="IPR010065">
    <property type="entry name" value="AA_ABC_transptr_permease_3TM"/>
</dbReference>
<dbReference type="InterPro" id="IPR043429">
    <property type="entry name" value="ArtM/GltK/GlnP/TcyL/YhdX-like"/>
</dbReference>
<organism evidence="11 12">
    <name type="scientific">Pseudogulbenkiania subflava DSM 22618</name>
    <dbReference type="NCBI Taxonomy" id="1123014"/>
    <lineage>
        <taxon>Bacteria</taxon>
        <taxon>Pseudomonadati</taxon>
        <taxon>Pseudomonadota</taxon>
        <taxon>Betaproteobacteria</taxon>
        <taxon>Neisseriales</taxon>
        <taxon>Chromobacteriaceae</taxon>
        <taxon>Pseudogulbenkiania</taxon>
    </lineage>
</organism>
<evidence type="ECO:0000256" key="2">
    <source>
        <dbReference type="ARBA" id="ARBA00010072"/>
    </source>
</evidence>
<evidence type="ECO:0000256" key="1">
    <source>
        <dbReference type="ARBA" id="ARBA00004429"/>
    </source>
</evidence>
<keyword evidence="6 9" id="KW-0812">Transmembrane</keyword>
<evidence type="ECO:0000256" key="9">
    <source>
        <dbReference type="RuleBase" id="RU363032"/>
    </source>
</evidence>
<evidence type="ECO:0000256" key="8">
    <source>
        <dbReference type="ARBA" id="ARBA00023136"/>
    </source>
</evidence>
<feature type="transmembrane region" description="Helical" evidence="9">
    <location>
        <begin position="173"/>
        <end position="189"/>
    </location>
</feature>
<keyword evidence="12" id="KW-1185">Reference proteome</keyword>
<reference evidence="12" key="1">
    <citation type="submission" date="2017-04" db="EMBL/GenBank/DDBJ databases">
        <authorList>
            <person name="Varghese N."/>
            <person name="Submissions S."/>
        </authorList>
    </citation>
    <scope>NUCLEOTIDE SEQUENCE [LARGE SCALE GENOMIC DNA]</scope>
    <source>
        <strain evidence="12">DSM 22618</strain>
    </source>
</reference>
<dbReference type="SUPFAM" id="SSF161098">
    <property type="entry name" value="MetI-like"/>
    <property type="match status" value="1"/>
</dbReference>
<dbReference type="AlphaFoldDB" id="A0A1Y6C7L1"/>
<keyword evidence="4" id="KW-1003">Cell membrane</keyword>
<name>A0A1Y6C7L1_9NEIS</name>
<dbReference type="InterPro" id="IPR035906">
    <property type="entry name" value="MetI-like_sf"/>
</dbReference>
<proteinExistence type="inferred from homology"/>
<evidence type="ECO:0000256" key="7">
    <source>
        <dbReference type="ARBA" id="ARBA00022989"/>
    </source>
</evidence>